<dbReference type="PANTHER" id="PTHR12928">
    <property type="entry name" value="FRG1 PROTEIN"/>
    <property type="match status" value="1"/>
</dbReference>
<accession>A0A813NY97</accession>
<evidence type="ECO:0000256" key="4">
    <source>
        <dbReference type="SAM" id="MobiDB-lite"/>
    </source>
</evidence>
<dbReference type="InterPro" id="IPR008999">
    <property type="entry name" value="Actin-crosslinking"/>
</dbReference>
<dbReference type="OrthoDB" id="5539371at2759"/>
<dbReference type="Gene3D" id="2.80.10.50">
    <property type="match status" value="1"/>
</dbReference>
<dbReference type="GO" id="GO:0051015">
    <property type="term" value="F:actin filament binding"/>
    <property type="evidence" value="ECO:0007669"/>
    <property type="project" value="TreeGrafter"/>
</dbReference>
<feature type="region of interest" description="Disordered" evidence="4">
    <location>
        <begin position="15"/>
        <end position="44"/>
    </location>
</feature>
<keyword evidence="6" id="KW-1185">Reference proteome</keyword>
<comment type="subcellular location">
    <subcellularLocation>
        <location evidence="1">Nucleus</location>
        <location evidence="1">Nucleolus</location>
    </subcellularLocation>
</comment>
<name>A0A813NY97_9BILA</name>
<gene>
    <name evidence="5" type="ORF">OXX778_LOCUS3669</name>
</gene>
<dbReference type="GO" id="GO:0055120">
    <property type="term" value="C:striated muscle dense body"/>
    <property type="evidence" value="ECO:0007669"/>
    <property type="project" value="TreeGrafter"/>
</dbReference>
<dbReference type="GO" id="GO:0071013">
    <property type="term" value="C:catalytic step 2 spliceosome"/>
    <property type="evidence" value="ECO:0007669"/>
    <property type="project" value="TreeGrafter"/>
</dbReference>
<dbReference type="InterPro" id="IPR010414">
    <property type="entry name" value="FRG1"/>
</dbReference>
<comment type="caution">
    <text evidence="5">The sequence shown here is derived from an EMBL/GenBank/DDBJ whole genome shotgun (WGS) entry which is preliminary data.</text>
</comment>
<keyword evidence="3" id="KW-0539">Nucleus</keyword>
<comment type="similarity">
    <text evidence="2">Belongs to the FRG1 family.</text>
</comment>
<protein>
    <recommendedName>
        <fullName evidence="7">FRG1</fullName>
    </recommendedName>
</protein>
<dbReference type="AlphaFoldDB" id="A0A813NY97"/>
<dbReference type="Pfam" id="PF06229">
    <property type="entry name" value="FRG1"/>
    <property type="match status" value="1"/>
</dbReference>
<evidence type="ECO:0000313" key="6">
    <source>
        <dbReference type="Proteomes" id="UP000663879"/>
    </source>
</evidence>
<evidence type="ECO:0000256" key="3">
    <source>
        <dbReference type="ARBA" id="ARBA00023242"/>
    </source>
</evidence>
<organism evidence="5 6">
    <name type="scientific">Brachionus calyciflorus</name>
    <dbReference type="NCBI Taxonomy" id="104777"/>
    <lineage>
        <taxon>Eukaryota</taxon>
        <taxon>Metazoa</taxon>
        <taxon>Spiralia</taxon>
        <taxon>Gnathifera</taxon>
        <taxon>Rotifera</taxon>
        <taxon>Eurotatoria</taxon>
        <taxon>Monogononta</taxon>
        <taxon>Pseudotrocha</taxon>
        <taxon>Ploima</taxon>
        <taxon>Brachionidae</taxon>
        <taxon>Brachionus</taxon>
    </lineage>
</organism>
<dbReference type="CDD" id="cd23338">
    <property type="entry name" value="beta-trefoil_FSCN_FRG1"/>
    <property type="match status" value="1"/>
</dbReference>
<dbReference type="EMBL" id="CAJNOC010000331">
    <property type="protein sequence ID" value="CAF0746318.1"/>
    <property type="molecule type" value="Genomic_DNA"/>
</dbReference>
<dbReference type="Proteomes" id="UP000663879">
    <property type="component" value="Unassembled WGS sequence"/>
</dbReference>
<evidence type="ECO:0000313" key="5">
    <source>
        <dbReference type="EMBL" id="CAF0746318.1"/>
    </source>
</evidence>
<sequence>MSEGFAGAKIGKLKLKGESSSSSKEKSKKSKKRKSDTSSSSDFRKADELAHGGGWLIENFDQITGSIFIEFKELMYMHGLENGVFVIGPPHTSGEEADPCELFTAIRVDDSHIALKSAYGKYICPNSHGLIIGRSEAISPKEYFKVEIDYDYDGRKIYLKASNQNYVQVNNDGDIVALKSERSDCELTIRSMSKRETKAAKKDVPEEENADDLRNVELNYVKKFQKFQDKRIKLSKEDVKELNVAKDTGILHEKLLDRREKMKSDRYCK</sequence>
<proteinExistence type="inferred from homology"/>
<dbReference type="SUPFAM" id="SSF50405">
    <property type="entry name" value="Actin-crosslinking proteins"/>
    <property type="match status" value="1"/>
</dbReference>
<evidence type="ECO:0000256" key="1">
    <source>
        <dbReference type="ARBA" id="ARBA00004604"/>
    </source>
</evidence>
<reference evidence="5" key="1">
    <citation type="submission" date="2021-02" db="EMBL/GenBank/DDBJ databases">
        <authorList>
            <person name="Nowell W R."/>
        </authorList>
    </citation>
    <scope>NUCLEOTIDE SEQUENCE</scope>
    <source>
        <strain evidence="5">Ploen Becks lab</strain>
    </source>
</reference>
<dbReference type="PANTHER" id="PTHR12928:SF0">
    <property type="entry name" value="FSHD REGION GENE 1"/>
    <property type="match status" value="1"/>
</dbReference>
<evidence type="ECO:0008006" key="7">
    <source>
        <dbReference type="Google" id="ProtNLM"/>
    </source>
</evidence>
<evidence type="ECO:0000256" key="2">
    <source>
        <dbReference type="ARBA" id="ARBA00010878"/>
    </source>
</evidence>
<dbReference type="GO" id="GO:0005730">
    <property type="term" value="C:nucleolus"/>
    <property type="evidence" value="ECO:0007669"/>
    <property type="project" value="UniProtKB-SubCell"/>
</dbReference>